<gene>
    <name evidence="3" type="ORF">Slin15195_G085970</name>
</gene>
<dbReference type="CDD" id="cd04301">
    <property type="entry name" value="NAT_SF"/>
    <property type="match status" value="1"/>
</dbReference>
<evidence type="ECO:0000256" key="1">
    <source>
        <dbReference type="ARBA" id="ARBA00022679"/>
    </source>
</evidence>
<dbReference type="InterPro" id="IPR000182">
    <property type="entry name" value="GNAT_dom"/>
</dbReference>
<dbReference type="SUPFAM" id="SSF55729">
    <property type="entry name" value="Acyl-CoA N-acyltransferases (Nat)"/>
    <property type="match status" value="1"/>
</dbReference>
<dbReference type="OrthoDB" id="41532at2759"/>
<dbReference type="InterPro" id="IPR050769">
    <property type="entry name" value="NAT_camello-type"/>
</dbReference>
<dbReference type="EMBL" id="CP099424">
    <property type="protein sequence ID" value="USW55278.1"/>
    <property type="molecule type" value="Genomic_DNA"/>
</dbReference>
<dbReference type="PANTHER" id="PTHR13947">
    <property type="entry name" value="GNAT FAMILY N-ACETYLTRANSFERASE"/>
    <property type="match status" value="1"/>
</dbReference>
<dbReference type="GO" id="GO:0008080">
    <property type="term" value="F:N-acetyltransferase activity"/>
    <property type="evidence" value="ECO:0007669"/>
    <property type="project" value="InterPro"/>
</dbReference>
<evidence type="ECO:0000313" key="3">
    <source>
        <dbReference type="EMBL" id="USW55278.1"/>
    </source>
</evidence>
<evidence type="ECO:0000313" key="4">
    <source>
        <dbReference type="Proteomes" id="UP001056384"/>
    </source>
</evidence>
<protein>
    <submittedName>
        <fullName evidence="3">GNAT domain, acyl-CoA N-acyltransferase</fullName>
    </submittedName>
</protein>
<accession>A0A9Q9ENA0</accession>
<keyword evidence="1" id="KW-0808">Transferase</keyword>
<organism evidence="3 4">
    <name type="scientific">Septoria linicola</name>
    <dbReference type="NCBI Taxonomy" id="215465"/>
    <lineage>
        <taxon>Eukaryota</taxon>
        <taxon>Fungi</taxon>
        <taxon>Dikarya</taxon>
        <taxon>Ascomycota</taxon>
        <taxon>Pezizomycotina</taxon>
        <taxon>Dothideomycetes</taxon>
        <taxon>Dothideomycetidae</taxon>
        <taxon>Mycosphaerellales</taxon>
        <taxon>Mycosphaerellaceae</taxon>
        <taxon>Septoria</taxon>
    </lineage>
</organism>
<name>A0A9Q9ENA0_9PEZI</name>
<sequence>MSQEYNHQVKIRQRQEEDLSTCVAVLERVYATDGYPVQGTAHAEAFLSNESIGPAWVATVADRIVGHVAVGKAANSDVAVALWRQSHPEDPIAVLERLYVDPDHRGSGVAAQLIKAVMVWSAESDLRLVLFALEKDKPAMRLYERLHWTHFGTTTYRYGDGQTMDAWCYASPESTA</sequence>
<dbReference type="PANTHER" id="PTHR13947:SF37">
    <property type="entry name" value="LD18367P"/>
    <property type="match status" value="1"/>
</dbReference>
<proteinExistence type="predicted"/>
<feature type="domain" description="N-acetyltransferase" evidence="2">
    <location>
        <begin position="9"/>
        <end position="174"/>
    </location>
</feature>
<dbReference type="Proteomes" id="UP001056384">
    <property type="component" value="Chromosome 7"/>
</dbReference>
<dbReference type="Pfam" id="PF00583">
    <property type="entry name" value="Acetyltransf_1"/>
    <property type="match status" value="1"/>
</dbReference>
<evidence type="ECO:0000259" key="2">
    <source>
        <dbReference type="PROSITE" id="PS51186"/>
    </source>
</evidence>
<keyword evidence="4" id="KW-1185">Reference proteome</keyword>
<reference evidence="3" key="1">
    <citation type="submission" date="2022-06" db="EMBL/GenBank/DDBJ databases">
        <title>Complete genome sequences of two strains of the flax pathogen Septoria linicola.</title>
        <authorList>
            <person name="Lapalu N."/>
            <person name="Simon A."/>
            <person name="Demenou B."/>
            <person name="Paumier D."/>
            <person name="Guillot M.-P."/>
            <person name="Gout L."/>
            <person name="Valade R."/>
        </authorList>
    </citation>
    <scope>NUCLEOTIDE SEQUENCE</scope>
    <source>
        <strain evidence="3">SE15195</strain>
    </source>
</reference>
<dbReference type="Gene3D" id="3.40.630.30">
    <property type="match status" value="1"/>
</dbReference>
<dbReference type="PROSITE" id="PS51186">
    <property type="entry name" value="GNAT"/>
    <property type="match status" value="1"/>
</dbReference>
<dbReference type="InterPro" id="IPR016181">
    <property type="entry name" value="Acyl_CoA_acyltransferase"/>
</dbReference>
<dbReference type="AlphaFoldDB" id="A0A9Q9ENA0"/>